<evidence type="ECO:0000313" key="2">
    <source>
        <dbReference type="EMBL" id="BCQ35377.1"/>
    </source>
</evidence>
<dbReference type="EMBL" id="AP024329">
    <property type="protein sequence ID" value="BCQ35377.1"/>
    <property type="molecule type" value="Genomic_DNA"/>
</dbReference>
<proteinExistence type="predicted"/>
<name>A0ABM7N232_ERWRD</name>
<keyword evidence="1" id="KW-1133">Transmembrane helix</keyword>
<organism evidence="2 3">
    <name type="scientific">Erwinia rhapontici</name>
    <name type="common">Pectobacterium rhapontici</name>
    <dbReference type="NCBI Taxonomy" id="55212"/>
    <lineage>
        <taxon>Bacteria</taxon>
        <taxon>Pseudomonadati</taxon>
        <taxon>Pseudomonadota</taxon>
        <taxon>Gammaproteobacteria</taxon>
        <taxon>Enterobacterales</taxon>
        <taxon>Erwiniaceae</taxon>
        <taxon>Erwinia</taxon>
    </lineage>
</organism>
<gene>
    <name evidence="2" type="ORF">ERHA53_27200</name>
</gene>
<keyword evidence="1" id="KW-0812">Transmembrane</keyword>
<dbReference type="RefSeq" id="WP_166653687.1">
    <property type="nucleotide sequence ID" value="NZ_AP024329.1"/>
</dbReference>
<keyword evidence="3" id="KW-1185">Reference proteome</keyword>
<sequence length="84" mass="8971">MGTMLGLLGLMLGAWAVRSICMKPINNVKKVILALIAGLYFLSAGGIGGTEEDKIPYVIVAMLIGAAVVWYGNRVYKENPTNAE</sequence>
<feature type="transmembrane region" description="Helical" evidence="1">
    <location>
        <begin position="31"/>
        <end position="48"/>
    </location>
</feature>
<dbReference type="Gene3D" id="1.20.140.150">
    <property type="match status" value="1"/>
</dbReference>
<reference evidence="2 3" key="1">
    <citation type="submission" date="2021-01" db="EMBL/GenBank/DDBJ databases">
        <title>Complete genome sequence of Erwinia rhapontici MAFF 311153.</title>
        <authorList>
            <person name="Morohoshi T."/>
            <person name="Someya N."/>
        </authorList>
    </citation>
    <scope>NUCLEOTIDE SEQUENCE [LARGE SCALE GENOMIC DNA]</scope>
    <source>
        <strain evidence="2 3">MAFF 311153</strain>
    </source>
</reference>
<keyword evidence="1" id="KW-0472">Membrane</keyword>
<evidence type="ECO:0000256" key="1">
    <source>
        <dbReference type="SAM" id="Phobius"/>
    </source>
</evidence>
<evidence type="ECO:0000313" key="3">
    <source>
        <dbReference type="Proteomes" id="UP000677515"/>
    </source>
</evidence>
<accession>A0ABM7N232</accession>
<protein>
    <recommendedName>
        <fullName evidence="4">Amino acid permease</fullName>
    </recommendedName>
</protein>
<dbReference type="Proteomes" id="UP000677515">
    <property type="component" value="Chromosome"/>
</dbReference>
<feature type="transmembrane region" description="Helical" evidence="1">
    <location>
        <begin position="55"/>
        <end position="72"/>
    </location>
</feature>
<evidence type="ECO:0008006" key="4">
    <source>
        <dbReference type="Google" id="ProtNLM"/>
    </source>
</evidence>